<feature type="compositionally biased region" description="Polar residues" evidence="1">
    <location>
        <begin position="254"/>
        <end position="265"/>
    </location>
</feature>
<feature type="compositionally biased region" description="Low complexity" evidence="1">
    <location>
        <begin position="217"/>
        <end position="228"/>
    </location>
</feature>
<accession>A0A8H6WUU2</accession>
<dbReference type="Proteomes" id="UP000620124">
    <property type="component" value="Unassembled WGS sequence"/>
</dbReference>
<dbReference type="AlphaFoldDB" id="A0A8H6WUU2"/>
<name>A0A8H6WUU2_9AGAR</name>
<proteinExistence type="predicted"/>
<organism evidence="2 3">
    <name type="scientific">Mycena venus</name>
    <dbReference type="NCBI Taxonomy" id="2733690"/>
    <lineage>
        <taxon>Eukaryota</taxon>
        <taxon>Fungi</taxon>
        <taxon>Dikarya</taxon>
        <taxon>Basidiomycota</taxon>
        <taxon>Agaricomycotina</taxon>
        <taxon>Agaricomycetes</taxon>
        <taxon>Agaricomycetidae</taxon>
        <taxon>Agaricales</taxon>
        <taxon>Marasmiineae</taxon>
        <taxon>Mycenaceae</taxon>
        <taxon>Mycena</taxon>
    </lineage>
</organism>
<evidence type="ECO:0000313" key="3">
    <source>
        <dbReference type="Proteomes" id="UP000620124"/>
    </source>
</evidence>
<keyword evidence="3" id="KW-1185">Reference proteome</keyword>
<reference evidence="2" key="1">
    <citation type="submission" date="2020-05" db="EMBL/GenBank/DDBJ databases">
        <title>Mycena genomes resolve the evolution of fungal bioluminescence.</title>
        <authorList>
            <person name="Tsai I.J."/>
        </authorList>
    </citation>
    <scope>NUCLEOTIDE SEQUENCE</scope>
    <source>
        <strain evidence="2">CCC161011</strain>
    </source>
</reference>
<evidence type="ECO:0000313" key="2">
    <source>
        <dbReference type="EMBL" id="KAF7329025.1"/>
    </source>
</evidence>
<evidence type="ECO:0000256" key="1">
    <source>
        <dbReference type="SAM" id="MobiDB-lite"/>
    </source>
</evidence>
<feature type="compositionally biased region" description="Pro residues" evidence="1">
    <location>
        <begin position="291"/>
        <end position="305"/>
    </location>
</feature>
<protein>
    <submittedName>
        <fullName evidence="2">Uncharacterized protein</fullName>
    </submittedName>
</protein>
<sequence>MDTAPPSILPGVRSSGGCTQIPNPQELIYADAELYRFAMMLFTQQPCLLEFEPSTVNDYYVPDANPETSYTAALRRHDQQYGVKHYLPSPSSKLPFAQYPSESKDNHNERSGVGIIPLFRKESLEARIFGSDREDAPPPAVRYQKLPDPWKVPITDAPLAINPQRTLKTWANVRTIVMQSSDSRPAPVQSSSRPIIPLPLRAQRNGVPLPSLPPTQPSSGYSGPGSVPIQSSSRPTIPLPHRSQPNGVPLPRSSLAQSSSDYSEGQGNGNKRKALYPPAPRPEKKAASIPVVPPSAFHPPAPSRPPLKSVPHKCSVDLCPETLPNKQAPQWYQQRHLHSRQGTRCSGCPLAFACAEDLQMHLRYNADCTTEIAPQLLQMFYLQPEVRAINPAVAPQSELMAYWRRFLEVTVVPSVSQ</sequence>
<feature type="compositionally biased region" description="Polar residues" evidence="1">
    <location>
        <begin position="180"/>
        <end position="193"/>
    </location>
</feature>
<gene>
    <name evidence="2" type="ORF">MVEN_02532600</name>
</gene>
<dbReference type="OrthoDB" id="3007160at2759"/>
<comment type="caution">
    <text evidence="2">The sequence shown here is derived from an EMBL/GenBank/DDBJ whole genome shotgun (WGS) entry which is preliminary data.</text>
</comment>
<dbReference type="EMBL" id="JACAZI010000034">
    <property type="protein sequence ID" value="KAF7329025.1"/>
    <property type="molecule type" value="Genomic_DNA"/>
</dbReference>
<feature type="region of interest" description="Disordered" evidence="1">
    <location>
        <begin position="180"/>
        <end position="309"/>
    </location>
</feature>